<dbReference type="KEGG" id="lak:106177627"/>
<keyword evidence="2" id="KW-1185">Reference proteome</keyword>
<dbReference type="SMART" id="SM00028">
    <property type="entry name" value="TPR"/>
    <property type="match status" value="1"/>
</dbReference>
<dbReference type="InterPro" id="IPR011990">
    <property type="entry name" value="TPR-like_helical_dom_sf"/>
</dbReference>
<feature type="repeat" description="TPR" evidence="1">
    <location>
        <begin position="62"/>
        <end position="95"/>
    </location>
</feature>
<feature type="non-terminal residue" evidence="3">
    <location>
        <position position="254"/>
    </location>
</feature>
<dbReference type="GeneID" id="106177627"/>
<dbReference type="RefSeq" id="XP_013415918.1">
    <property type="nucleotide sequence ID" value="XM_013560464.1"/>
</dbReference>
<dbReference type="OrthoDB" id="2357150at2759"/>
<gene>
    <name evidence="3" type="primary">LOC106177627</name>
</gene>
<dbReference type="InParanoid" id="A0A1S3JZV8"/>
<dbReference type="Proteomes" id="UP000085678">
    <property type="component" value="Unplaced"/>
</dbReference>
<evidence type="ECO:0000256" key="1">
    <source>
        <dbReference type="PROSITE-ProRule" id="PRU00339"/>
    </source>
</evidence>
<accession>A0A1S3JZV8</accession>
<dbReference type="PROSITE" id="PS50005">
    <property type="entry name" value="TPR"/>
    <property type="match status" value="1"/>
</dbReference>
<dbReference type="SUPFAM" id="SSF48452">
    <property type="entry name" value="TPR-like"/>
    <property type="match status" value="1"/>
</dbReference>
<protein>
    <submittedName>
        <fullName evidence="3">RANBP2-like and GRIP domain-containing protein 5/6</fullName>
    </submittedName>
</protein>
<evidence type="ECO:0000313" key="3">
    <source>
        <dbReference type="RefSeq" id="XP_013415918.1"/>
    </source>
</evidence>
<name>A0A1S3JZV8_LINAN</name>
<dbReference type="Gene3D" id="1.25.40.10">
    <property type="entry name" value="Tetratricopeptide repeat domain"/>
    <property type="match status" value="1"/>
</dbReference>
<keyword evidence="1" id="KW-0802">TPR repeat</keyword>
<evidence type="ECO:0000313" key="2">
    <source>
        <dbReference type="Proteomes" id="UP000085678"/>
    </source>
</evidence>
<reference evidence="3" key="1">
    <citation type="submission" date="2025-08" db="UniProtKB">
        <authorList>
            <consortium name="RefSeq"/>
        </authorList>
    </citation>
    <scope>IDENTIFICATION</scope>
    <source>
        <tissue evidence="3">Gonads</tissue>
    </source>
</reference>
<dbReference type="STRING" id="7574.A0A1S3JZV8"/>
<dbReference type="AlphaFoldDB" id="A0A1S3JZV8"/>
<proteinExistence type="predicted"/>
<dbReference type="Pfam" id="PF00515">
    <property type="entry name" value="TPR_1"/>
    <property type="match status" value="1"/>
</dbReference>
<dbReference type="InterPro" id="IPR019734">
    <property type="entry name" value="TPR_rpt"/>
</dbReference>
<sequence>MSVYQTKSHVDKNVSMILSKLKTEKERNSRGLIIARQYYEVKEYEMAKRYCALYLTVKEQYAPAHKLMGQIHEALGQLDRAVACYKKCLELDGAQKDLVLKICQLYSKLKVDPDVAKYWAERAERLFPNHEAIFQLKEQIHMTNGNTAHDLEDLLAEELAKRPTDVKLRLKLLKLYQGNWRINDAYQHAISAEKTGAYNSSLEWYTHLVNLFQAYKEQANVDAMFYVNYLSALNNLVTLSMGHRNVADCAEALY</sequence>
<organism evidence="2 3">
    <name type="scientific">Lingula anatina</name>
    <name type="common">Brachiopod</name>
    <name type="synonym">Lingula unguis</name>
    <dbReference type="NCBI Taxonomy" id="7574"/>
    <lineage>
        <taxon>Eukaryota</taxon>
        <taxon>Metazoa</taxon>
        <taxon>Spiralia</taxon>
        <taxon>Lophotrochozoa</taxon>
        <taxon>Brachiopoda</taxon>
        <taxon>Linguliformea</taxon>
        <taxon>Lingulata</taxon>
        <taxon>Lingulida</taxon>
        <taxon>Linguloidea</taxon>
        <taxon>Lingulidae</taxon>
        <taxon>Lingula</taxon>
    </lineage>
</organism>